<name>A0A3M6UXZ3_POCDA</name>
<comment type="caution">
    <text evidence="8">The sequence shown here is derived from an EMBL/GenBank/DDBJ whole genome shotgun (WGS) entry which is preliminary data.</text>
</comment>
<dbReference type="InterPro" id="IPR036388">
    <property type="entry name" value="WH-like_DNA-bd_sf"/>
</dbReference>
<evidence type="ECO:0000256" key="1">
    <source>
        <dbReference type="ARBA" id="ARBA00010940"/>
    </source>
</evidence>
<keyword evidence="3 5" id="KW-0238">DNA-binding</keyword>
<dbReference type="GO" id="GO:0046983">
    <property type="term" value="F:protein dimerization activity"/>
    <property type="evidence" value="ECO:0007669"/>
    <property type="project" value="InterPro"/>
</dbReference>
<feature type="compositionally biased region" description="Basic residues" evidence="6">
    <location>
        <begin position="98"/>
        <end position="108"/>
    </location>
</feature>
<feature type="compositionally biased region" description="Basic and acidic residues" evidence="6">
    <location>
        <begin position="1"/>
        <end position="12"/>
    </location>
</feature>
<dbReference type="CDD" id="cd14660">
    <property type="entry name" value="E2F_DD"/>
    <property type="match status" value="1"/>
</dbReference>
<dbReference type="EMBL" id="RCHS01000489">
    <property type="protein sequence ID" value="RMX58551.1"/>
    <property type="molecule type" value="Genomic_DNA"/>
</dbReference>
<evidence type="ECO:0000256" key="3">
    <source>
        <dbReference type="ARBA" id="ARBA00023125"/>
    </source>
</evidence>
<keyword evidence="9" id="KW-1185">Reference proteome</keyword>
<dbReference type="InterPro" id="IPR036390">
    <property type="entry name" value="WH_DNA-bd_sf"/>
</dbReference>
<dbReference type="SUPFAM" id="SSF144074">
    <property type="entry name" value="E2F-DP heterodimerization region"/>
    <property type="match status" value="2"/>
</dbReference>
<evidence type="ECO:0000256" key="4">
    <source>
        <dbReference type="ARBA" id="ARBA00023163"/>
    </source>
</evidence>
<dbReference type="SUPFAM" id="SSF46785">
    <property type="entry name" value="Winged helix' DNA-binding domain"/>
    <property type="match status" value="1"/>
</dbReference>
<keyword evidence="2 5" id="KW-0805">Transcription regulation</keyword>
<accession>A0A3M6UXZ3</accession>
<keyword evidence="4 5" id="KW-0804">Transcription</keyword>
<feature type="region of interest" description="Disordered" evidence="6">
    <location>
        <begin position="68"/>
        <end position="108"/>
    </location>
</feature>
<evidence type="ECO:0000256" key="6">
    <source>
        <dbReference type="SAM" id="MobiDB-lite"/>
    </source>
</evidence>
<dbReference type="InterPro" id="IPR015633">
    <property type="entry name" value="E2F"/>
</dbReference>
<dbReference type="STRING" id="46731.A0A3M6UXZ3"/>
<organism evidence="8 9">
    <name type="scientific">Pocillopora damicornis</name>
    <name type="common">Cauliflower coral</name>
    <name type="synonym">Millepora damicornis</name>
    <dbReference type="NCBI Taxonomy" id="46731"/>
    <lineage>
        <taxon>Eukaryota</taxon>
        <taxon>Metazoa</taxon>
        <taxon>Cnidaria</taxon>
        <taxon>Anthozoa</taxon>
        <taxon>Hexacorallia</taxon>
        <taxon>Scleractinia</taxon>
        <taxon>Astrocoeniina</taxon>
        <taxon>Pocilloporidae</taxon>
        <taxon>Pocillopora</taxon>
    </lineage>
</organism>
<comment type="subcellular location">
    <subcellularLocation>
        <location evidence="5">Nucleus</location>
    </subcellularLocation>
</comment>
<keyword evidence="5" id="KW-0539">Nucleus</keyword>
<evidence type="ECO:0000313" key="9">
    <source>
        <dbReference type="Proteomes" id="UP000275408"/>
    </source>
</evidence>
<dbReference type="GO" id="GO:0090575">
    <property type="term" value="C:RNA polymerase II transcription regulator complex"/>
    <property type="evidence" value="ECO:0007669"/>
    <property type="project" value="TreeGrafter"/>
</dbReference>
<evidence type="ECO:0000256" key="5">
    <source>
        <dbReference type="RuleBase" id="RU003796"/>
    </source>
</evidence>
<dbReference type="Pfam" id="PF16421">
    <property type="entry name" value="E2F_CC-MB"/>
    <property type="match status" value="1"/>
</dbReference>
<evidence type="ECO:0000313" key="8">
    <source>
        <dbReference type="EMBL" id="RMX58551.1"/>
    </source>
</evidence>
<dbReference type="GO" id="GO:0000981">
    <property type="term" value="F:DNA-binding transcription factor activity, RNA polymerase II-specific"/>
    <property type="evidence" value="ECO:0007669"/>
    <property type="project" value="TreeGrafter"/>
</dbReference>
<dbReference type="PANTHER" id="PTHR12081">
    <property type="entry name" value="TRANSCRIPTION FACTOR E2F"/>
    <property type="match status" value="1"/>
</dbReference>
<protein>
    <recommendedName>
        <fullName evidence="7">E2F/DP family winged-helix DNA-binding domain-containing protein</fullName>
    </recommendedName>
</protein>
<dbReference type="SMART" id="SM01372">
    <property type="entry name" value="E2F_TDP"/>
    <property type="match status" value="1"/>
</dbReference>
<dbReference type="Pfam" id="PF02319">
    <property type="entry name" value="WHD_E2F_TDP"/>
    <property type="match status" value="1"/>
</dbReference>
<dbReference type="GO" id="GO:0000978">
    <property type="term" value="F:RNA polymerase II cis-regulatory region sequence-specific DNA binding"/>
    <property type="evidence" value="ECO:0007669"/>
    <property type="project" value="InterPro"/>
</dbReference>
<dbReference type="Gene3D" id="1.10.10.10">
    <property type="entry name" value="Winged helix-like DNA-binding domain superfamily/Winged helix DNA-binding domain"/>
    <property type="match status" value="1"/>
</dbReference>
<dbReference type="PANTHER" id="PTHR12081:SF107">
    <property type="entry name" value="E2E3"/>
    <property type="match status" value="1"/>
</dbReference>
<evidence type="ECO:0000256" key="2">
    <source>
        <dbReference type="ARBA" id="ARBA00023015"/>
    </source>
</evidence>
<comment type="similarity">
    <text evidence="1 5">Belongs to the E2F/DP family.</text>
</comment>
<proteinExistence type="inferred from homology"/>
<feature type="compositionally biased region" description="Polar residues" evidence="6">
    <location>
        <begin position="87"/>
        <end position="96"/>
    </location>
</feature>
<feature type="compositionally biased region" description="Polar residues" evidence="6">
    <location>
        <begin position="19"/>
        <end position="40"/>
    </location>
</feature>
<feature type="domain" description="E2F/DP family winged-helix DNA-binding" evidence="7">
    <location>
        <begin position="128"/>
        <end position="193"/>
    </location>
</feature>
<dbReference type="InterPro" id="IPR037241">
    <property type="entry name" value="E2F-DP_heterodim"/>
</dbReference>
<dbReference type="FunFam" id="1.10.10.10:FF:000008">
    <property type="entry name" value="E2F transcription factor 1"/>
    <property type="match status" value="1"/>
</dbReference>
<reference evidence="8 9" key="1">
    <citation type="journal article" date="2018" name="Sci. Rep.">
        <title>Comparative analysis of the Pocillopora damicornis genome highlights role of immune system in coral evolution.</title>
        <authorList>
            <person name="Cunning R."/>
            <person name="Bay R.A."/>
            <person name="Gillette P."/>
            <person name="Baker A.C."/>
            <person name="Traylor-Knowles N."/>
        </authorList>
    </citation>
    <scope>NUCLEOTIDE SEQUENCE [LARGE SCALE GENOMIC DNA]</scope>
    <source>
        <strain evidence="8">RSMAS</strain>
        <tissue evidence="8">Whole animal</tissue>
    </source>
</reference>
<dbReference type="InterPro" id="IPR032198">
    <property type="entry name" value="E2F_CC-MB"/>
</dbReference>
<feature type="region of interest" description="Disordered" evidence="6">
    <location>
        <begin position="1"/>
        <end position="54"/>
    </location>
</feature>
<dbReference type="Proteomes" id="UP000275408">
    <property type="component" value="Unassembled WGS sequence"/>
</dbReference>
<dbReference type="OrthoDB" id="1743261at2759"/>
<evidence type="ECO:0000259" key="7">
    <source>
        <dbReference type="SMART" id="SM01372"/>
    </source>
</evidence>
<dbReference type="InterPro" id="IPR003316">
    <property type="entry name" value="E2F_WHTH_DNA-bd_dom"/>
</dbReference>
<dbReference type="Gene3D" id="6.10.250.540">
    <property type="match status" value="1"/>
</dbReference>
<sequence>MATRRYSIEGRGRPPLSAHSHQLNSISRKILNSGTTSSHQMKAKAPPSPAFKGSKPVLCTPDVYSKERSVCPSSRPQVKRKLDLDESPTQVRQSFRTPKAKGYTRRRGRREMQPYPKMFVKSPIEKTRYDTSLGILTKKFVGLLKSTEDGVVDLNQAADVLEVQKRRIYDITNVLEGVGLIKKKSKNNIEWRGTCYTDSSRRTKGAESISAQTMDLHTDIADLVAKESFLDRMIEGCRSEIKNLTEDPEVAKYPFQYEFMTSLLLKKYTGLPTGLDKSESEQILLSFILTTYAYVTYRDIRDVKHFKNRTVIAIKAPPETRLEVPDPKESIQIWLKSIRGPIDVYLCPEEQVNAQSPMKDISPIKRQPAPQTTPSHFLLTPEKTPQNCDDLAVPSQRSNEDLQRSILSTIISPRKNILLQTNDETTGLEDLDSDALIPLSPNLTEEEYLFTLTDTEGITDLFDSYNFWNEA</sequence>
<gene>
    <name evidence="8" type="ORF">pdam_00022764</name>
</gene>
<dbReference type="AlphaFoldDB" id="A0A3M6UXZ3"/>